<sequence length="86" mass="10181">MNYFLHFLCYSNKKHYICNIKREASMKYSELHRKLRKAGCYPTNRVIAGHPEWYSPLTGKYFPTSHHEKQEVASGTLRKIYRDAGL</sequence>
<evidence type="ECO:0000256" key="3">
    <source>
        <dbReference type="ARBA" id="ARBA00022759"/>
    </source>
</evidence>
<dbReference type="GO" id="GO:0016787">
    <property type="term" value="F:hydrolase activity"/>
    <property type="evidence" value="ECO:0007669"/>
    <property type="project" value="UniProtKB-KW"/>
</dbReference>
<evidence type="ECO:0000256" key="5">
    <source>
        <dbReference type="ARBA" id="ARBA00022884"/>
    </source>
</evidence>
<keyword evidence="4" id="KW-0378">Hydrolase</keyword>
<keyword evidence="1" id="KW-1277">Toxin-antitoxin system</keyword>
<evidence type="ECO:0000256" key="4">
    <source>
        <dbReference type="ARBA" id="ARBA00022801"/>
    </source>
</evidence>
<dbReference type="GO" id="GO:0003729">
    <property type="term" value="F:mRNA binding"/>
    <property type="evidence" value="ECO:0007669"/>
    <property type="project" value="InterPro"/>
</dbReference>
<reference evidence="7" key="1">
    <citation type="journal article" date="2021" name="Proc. Natl. Acad. Sci. U.S.A.">
        <title>A Catalog of Tens of Thousands of Viruses from Human Metagenomes Reveals Hidden Associations with Chronic Diseases.</title>
        <authorList>
            <person name="Tisza M.J."/>
            <person name="Buck C.B."/>
        </authorList>
    </citation>
    <scope>NUCLEOTIDE SEQUENCE</scope>
    <source>
        <strain evidence="7">Ctnks32</strain>
    </source>
</reference>
<evidence type="ECO:0000256" key="1">
    <source>
        <dbReference type="ARBA" id="ARBA00022649"/>
    </source>
</evidence>
<dbReference type="EMBL" id="BK015039">
    <property type="protein sequence ID" value="DAD88309.1"/>
    <property type="molecule type" value="Genomic_DNA"/>
</dbReference>
<keyword evidence="2" id="KW-0540">Nuclease</keyword>
<dbReference type="Gene3D" id="3.30.920.30">
    <property type="entry name" value="Hypothetical protein"/>
    <property type="match status" value="1"/>
</dbReference>
<dbReference type="InterPro" id="IPR038570">
    <property type="entry name" value="HicA_sf"/>
</dbReference>
<protein>
    <submittedName>
        <fullName evidence="7">Toxin</fullName>
    </submittedName>
</protein>
<evidence type="ECO:0000256" key="2">
    <source>
        <dbReference type="ARBA" id="ARBA00022722"/>
    </source>
</evidence>
<dbReference type="GO" id="GO:0004519">
    <property type="term" value="F:endonuclease activity"/>
    <property type="evidence" value="ECO:0007669"/>
    <property type="project" value="UniProtKB-KW"/>
</dbReference>
<evidence type="ECO:0000256" key="6">
    <source>
        <dbReference type="ARBA" id="ARBA00023016"/>
    </source>
</evidence>
<evidence type="ECO:0000313" key="7">
    <source>
        <dbReference type="EMBL" id="DAD88309.1"/>
    </source>
</evidence>
<dbReference type="Pfam" id="PF07927">
    <property type="entry name" value="HicA_toxin"/>
    <property type="match status" value="1"/>
</dbReference>
<name>A0A8S5N0W5_9CAUD</name>
<keyword evidence="6" id="KW-0346">Stress response</keyword>
<proteinExistence type="predicted"/>
<dbReference type="InterPro" id="IPR012933">
    <property type="entry name" value="HicA_mRNA_interferase"/>
</dbReference>
<organism evidence="7">
    <name type="scientific">Siphoviridae sp. ctnks32</name>
    <dbReference type="NCBI Taxonomy" id="2826457"/>
    <lineage>
        <taxon>Viruses</taxon>
        <taxon>Duplodnaviria</taxon>
        <taxon>Heunggongvirae</taxon>
        <taxon>Uroviricota</taxon>
        <taxon>Caudoviricetes</taxon>
    </lineage>
</organism>
<keyword evidence="3" id="KW-0255">Endonuclease</keyword>
<dbReference type="SUPFAM" id="SSF54786">
    <property type="entry name" value="YcfA/nrd intein domain"/>
    <property type="match status" value="1"/>
</dbReference>
<keyword evidence="5" id="KW-0694">RNA-binding</keyword>
<accession>A0A8S5N0W5</accession>